<evidence type="ECO:0000256" key="2">
    <source>
        <dbReference type="ARBA" id="ARBA00017767"/>
    </source>
</evidence>
<reference evidence="9" key="1">
    <citation type="journal article" date="2013" name="Nat. Genet.">
        <title>The Capsella rubella genome and the genomic consequences of rapid mating system evolution.</title>
        <authorList>
            <person name="Slotte T."/>
            <person name="Hazzouri K.M."/>
            <person name="Agren J.A."/>
            <person name="Koenig D."/>
            <person name="Maumus F."/>
            <person name="Guo Y.L."/>
            <person name="Steige K."/>
            <person name="Platts A.E."/>
            <person name="Escobar J.S."/>
            <person name="Newman L.K."/>
            <person name="Wang W."/>
            <person name="Mandakova T."/>
            <person name="Vello E."/>
            <person name="Smith L.M."/>
            <person name="Henz S.R."/>
            <person name="Steffen J."/>
            <person name="Takuno S."/>
            <person name="Brandvain Y."/>
            <person name="Coop G."/>
            <person name="Andolfatto P."/>
            <person name="Hu T.T."/>
            <person name="Blanchette M."/>
            <person name="Clark R.M."/>
            <person name="Quesneville H."/>
            <person name="Nordborg M."/>
            <person name="Gaut B.S."/>
            <person name="Lysak M.A."/>
            <person name="Jenkins J."/>
            <person name="Grimwood J."/>
            <person name="Chapman J."/>
            <person name="Prochnik S."/>
            <person name="Shu S."/>
            <person name="Rokhsar D."/>
            <person name="Schmutz J."/>
            <person name="Weigel D."/>
            <person name="Wright S.I."/>
        </authorList>
    </citation>
    <scope>NUCLEOTIDE SEQUENCE [LARGE SCALE GENOMIC DNA]</scope>
    <source>
        <strain evidence="9">cv. Monte Gargano</strain>
    </source>
</reference>
<proteinExistence type="inferred from homology"/>
<accession>R0FQU8</accession>
<protein>
    <recommendedName>
        <fullName evidence="2 5">Vacuolar protein sorting-associated protein 29</fullName>
    </recommendedName>
</protein>
<evidence type="ECO:0000256" key="5">
    <source>
        <dbReference type="RuleBase" id="RU362040"/>
    </source>
</evidence>
<keyword evidence="3" id="KW-0813">Transport</keyword>
<dbReference type="Proteomes" id="UP000029121">
    <property type="component" value="Unassembled WGS sequence"/>
</dbReference>
<dbReference type="Gene3D" id="3.60.21.10">
    <property type="match status" value="1"/>
</dbReference>
<evidence type="ECO:0000313" key="8">
    <source>
        <dbReference type="EMBL" id="EOA24526.1"/>
    </source>
</evidence>
<evidence type="ECO:0000259" key="7">
    <source>
        <dbReference type="Pfam" id="PF12850"/>
    </source>
</evidence>
<dbReference type="InterPro" id="IPR029052">
    <property type="entry name" value="Metallo-depent_PP-like"/>
</dbReference>
<comment type="similarity">
    <text evidence="1 5">Belongs to the VPS29 family.</text>
</comment>
<dbReference type="GO" id="GO:0042147">
    <property type="term" value="P:retrograde transport, endosome to Golgi"/>
    <property type="evidence" value="ECO:0007669"/>
    <property type="project" value="InterPro"/>
</dbReference>
<dbReference type="CDD" id="cd07394">
    <property type="entry name" value="MPP_Vps29"/>
    <property type="match status" value="1"/>
</dbReference>
<keyword evidence="4" id="KW-0653">Protein transport</keyword>
<feature type="chain" id="PRO_5004350510" description="Vacuolar protein sorting-associated protein 29" evidence="6">
    <location>
        <begin position="17"/>
        <end position="283"/>
    </location>
</feature>
<dbReference type="PANTHER" id="PTHR11124">
    <property type="entry name" value="VACUOLAR SORTING PROTEIN VPS29"/>
    <property type="match status" value="1"/>
</dbReference>
<dbReference type="GO" id="GO:0031410">
    <property type="term" value="C:cytoplasmic vesicle"/>
    <property type="evidence" value="ECO:0007669"/>
    <property type="project" value="UniProtKB-ARBA"/>
</dbReference>
<dbReference type="STRING" id="81985.R0FQU8"/>
<dbReference type="InterPro" id="IPR000979">
    <property type="entry name" value="Phosphodiesterase_MJ0936/Vps29"/>
</dbReference>
<keyword evidence="6" id="KW-0732">Signal</keyword>
<sequence>MWVWFGLVWFVNFPYGYDETGQCHIRRRVEKQKKTHSKERSSEREDELKDLFHGRSLRSPRTYHKKLPSVENLLRYLFEPLICGSLKMVLVLALGDLHVPHRAADLPPKFKAMLVPGKIQHIICTGNLCIKEIHDYLKTICPDLHIVRGEFDEDARYPETKTLTIGQFKLGLCHGHQVIPWGDLDSLAMLQRQLGVDILVTGHTHQFTAYKHELGVVINPGSATGAYSSINQDVNPSFVLMDIDGLRAVVYVYELIDGEVKVDKIEFKPPYQQLCSLVHLIKT</sequence>
<dbReference type="GO" id="GO:0005829">
    <property type="term" value="C:cytosol"/>
    <property type="evidence" value="ECO:0007669"/>
    <property type="project" value="GOC"/>
</dbReference>
<evidence type="ECO:0000256" key="4">
    <source>
        <dbReference type="ARBA" id="ARBA00022927"/>
    </source>
</evidence>
<dbReference type="AlphaFoldDB" id="R0FQU8"/>
<keyword evidence="9" id="KW-1185">Reference proteome</keyword>
<dbReference type="GO" id="GO:0030904">
    <property type="term" value="C:retromer complex"/>
    <property type="evidence" value="ECO:0007669"/>
    <property type="project" value="InterPro"/>
</dbReference>
<dbReference type="NCBIfam" id="TIGR00040">
    <property type="entry name" value="yfcE"/>
    <property type="match status" value="1"/>
</dbReference>
<evidence type="ECO:0000256" key="6">
    <source>
        <dbReference type="SAM" id="SignalP"/>
    </source>
</evidence>
<dbReference type="GO" id="GO:0015031">
    <property type="term" value="P:protein transport"/>
    <property type="evidence" value="ECO:0007669"/>
    <property type="project" value="UniProtKB-KW"/>
</dbReference>
<evidence type="ECO:0000256" key="1">
    <source>
        <dbReference type="ARBA" id="ARBA00005945"/>
    </source>
</evidence>
<dbReference type="FunFam" id="3.60.21.10:FF:000015">
    <property type="entry name" value="Vacuolar protein sorting-associated protein 29"/>
    <property type="match status" value="1"/>
</dbReference>
<dbReference type="InterPro" id="IPR028661">
    <property type="entry name" value="Vps29"/>
</dbReference>
<name>R0FQU8_9BRAS</name>
<dbReference type="SUPFAM" id="SSF56300">
    <property type="entry name" value="Metallo-dependent phosphatases"/>
    <property type="match status" value="1"/>
</dbReference>
<dbReference type="InterPro" id="IPR024654">
    <property type="entry name" value="Calcineurin-like_PHP_lpxH"/>
</dbReference>
<feature type="domain" description="Calcineurin-like phosphoesterase" evidence="7">
    <location>
        <begin position="91"/>
        <end position="244"/>
    </location>
</feature>
<organism evidence="8 9">
    <name type="scientific">Capsella rubella</name>
    <dbReference type="NCBI Taxonomy" id="81985"/>
    <lineage>
        <taxon>Eukaryota</taxon>
        <taxon>Viridiplantae</taxon>
        <taxon>Streptophyta</taxon>
        <taxon>Embryophyta</taxon>
        <taxon>Tracheophyta</taxon>
        <taxon>Spermatophyta</taxon>
        <taxon>Magnoliopsida</taxon>
        <taxon>eudicotyledons</taxon>
        <taxon>Gunneridae</taxon>
        <taxon>Pentapetalae</taxon>
        <taxon>rosids</taxon>
        <taxon>malvids</taxon>
        <taxon>Brassicales</taxon>
        <taxon>Brassicaceae</taxon>
        <taxon>Camelineae</taxon>
        <taxon>Capsella</taxon>
    </lineage>
</organism>
<dbReference type="EMBL" id="KB870809">
    <property type="protein sequence ID" value="EOA24526.1"/>
    <property type="molecule type" value="Genomic_DNA"/>
</dbReference>
<dbReference type="Pfam" id="PF12850">
    <property type="entry name" value="Metallophos_2"/>
    <property type="match status" value="1"/>
</dbReference>
<feature type="signal peptide" evidence="6">
    <location>
        <begin position="1"/>
        <end position="16"/>
    </location>
</feature>
<dbReference type="eggNOG" id="KOG3325">
    <property type="taxonomic scope" value="Eukaryota"/>
</dbReference>
<gene>
    <name evidence="8" type="ORF">CARUB_v10017780mg</name>
</gene>
<evidence type="ECO:0000313" key="9">
    <source>
        <dbReference type="Proteomes" id="UP000029121"/>
    </source>
</evidence>
<evidence type="ECO:0000256" key="3">
    <source>
        <dbReference type="ARBA" id="ARBA00022448"/>
    </source>
</evidence>